<dbReference type="STRING" id="435880.SAMN04487988_111136"/>
<dbReference type="OrthoDB" id="1075473at2"/>
<dbReference type="AlphaFoldDB" id="A0A1I2W5Y4"/>
<keyword evidence="2" id="KW-1185">Reference proteome</keyword>
<name>A0A1I2W5Y4_9BACT</name>
<accession>A0A1I2W5Y4</accession>
<dbReference type="EMBL" id="FOPC01000011">
    <property type="protein sequence ID" value="SFG96059.1"/>
    <property type="molecule type" value="Genomic_DNA"/>
</dbReference>
<gene>
    <name evidence="1" type="ORF">SAMN04487988_111136</name>
</gene>
<dbReference type="Pfam" id="PF13715">
    <property type="entry name" value="CarbopepD_reg_2"/>
    <property type="match status" value="1"/>
</dbReference>
<evidence type="ECO:0000313" key="2">
    <source>
        <dbReference type="Proteomes" id="UP000199642"/>
    </source>
</evidence>
<dbReference type="RefSeq" id="WP_092793080.1">
    <property type="nucleotide sequence ID" value="NZ_JBHRVW010000002.1"/>
</dbReference>
<dbReference type="InterPro" id="IPR008969">
    <property type="entry name" value="CarboxyPept-like_regulatory"/>
</dbReference>
<proteinExistence type="predicted"/>
<dbReference type="Proteomes" id="UP000199642">
    <property type="component" value="Unassembled WGS sequence"/>
</dbReference>
<dbReference type="SUPFAM" id="SSF49464">
    <property type="entry name" value="Carboxypeptidase regulatory domain-like"/>
    <property type="match status" value="1"/>
</dbReference>
<protein>
    <submittedName>
        <fullName evidence="1">CarboxypepD_reg-like domain-containing protein</fullName>
    </submittedName>
</protein>
<evidence type="ECO:0000313" key="1">
    <source>
        <dbReference type="EMBL" id="SFG96059.1"/>
    </source>
</evidence>
<organism evidence="1 2">
    <name type="scientific">Algoriphagus hitonicola</name>
    <dbReference type="NCBI Taxonomy" id="435880"/>
    <lineage>
        <taxon>Bacteria</taxon>
        <taxon>Pseudomonadati</taxon>
        <taxon>Bacteroidota</taxon>
        <taxon>Cytophagia</taxon>
        <taxon>Cytophagales</taxon>
        <taxon>Cyclobacteriaceae</taxon>
        <taxon>Algoriphagus</taxon>
    </lineage>
</organism>
<sequence>MKYLFAILFTFGVPLLLFSQNFSEQNKISGIVRNDSSPVLNAYIFLKNYPDFNTLSDSEGRYTLLFPENLRNDTLVISHIGYEQIEVSLANLNRSPNTQILKERTIGLEEILVVPEDKALKEMLQKAVLKIPENYPSKRHQLNGLFRQVSTNYDEFTQLIEAKVKIEDVGYTKAIGSAKIKIEELRKSDDLAEKDSTYIMFLRKFQNSQQAENQNSVAENQPIQLYESNLIRKNYLERSPLNINGFMNEFFGIIERPVYQELMGFELVDQDTIYQIAYGSTDPPIGTSYIKINSRDFAIVEFQVTRYMDPERESYEQFFMKYKKVNQKYYPEKLIHKVIRFINRNIGSHQMDIQTFYFDEVQTGKLKKIRNWEKELRDSRIDLNPSVYDSVSWKNSQYLKNHPLDSAIIKSLERFRSLDEQFGSNGKN</sequence>
<reference evidence="2" key="1">
    <citation type="submission" date="2016-10" db="EMBL/GenBank/DDBJ databases">
        <authorList>
            <person name="Varghese N."/>
            <person name="Submissions S."/>
        </authorList>
    </citation>
    <scope>NUCLEOTIDE SEQUENCE [LARGE SCALE GENOMIC DNA]</scope>
    <source>
        <strain evidence="2">DSM 19315</strain>
    </source>
</reference>